<comment type="caution">
    <text evidence="1">The sequence shown here is derived from an EMBL/GenBank/DDBJ whole genome shotgun (WGS) entry which is preliminary data.</text>
</comment>
<dbReference type="Gene3D" id="3.60.20.10">
    <property type="entry name" value="Glutamine Phosphoribosylpyrophosphate, subunit 1, domain 1"/>
    <property type="match status" value="1"/>
</dbReference>
<dbReference type="PANTHER" id="PTHR39328">
    <property type="entry name" value="BLL2871 PROTEIN"/>
    <property type="match status" value="1"/>
</dbReference>
<organism evidence="1 2">
    <name type="scientific">Belnapia mucosa</name>
    <dbReference type="NCBI Taxonomy" id="2804532"/>
    <lineage>
        <taxon>Bacteria</taxon>
        <taxon>Pseudomonadati</taxon>
        <taxon>Pseudomonadota</taxon>
        <taxon>Alphaproteobacteria</taxon>
        <taxon>Acetobacterales</taxon>
        <taxon>Roseomonadaceae</taxon>
        <taxon>Belnapia</taxon>
    </lineage>
</organism>
<sequence>MTFSLIGRCARTGQFGAAVTTSSIAVGSRVPFCAAGVGAVLTQHRTDPGLGPRGLALLRSGCSAEETVAALVASTPHHAWRQIAVMDAAGRTAHFDGARVKPERAAAHGPDVVALGNILSTEAVPGAMVAAFLAAPGAPLAERLLRALEAGEAAGGEHGEVSSASLMVVWGESFPYVDLRVDKAPAPLPALRALWEEYAPLADGFRQRALAPEDAPVI</sequence>
<gene>
    <name evidence="1" type="ORF">JMJ55_20790</name>
</gene>
<name>A0ABS1V7Y1_9PROT</name>
<dbReference type="RefSeq" id="WP_202827525.1">
    <property type="nucleotide sequence ID" value="NZ_JAEUXJ010000010.1"/>
</dbReference>
<dbReference type="EMBL" id="JAEUXJ010000010">
    <property type="protein sequence ID" value="MBL6457779.1"/>
    <property type="molecule type" value="Genomic_DNA"/>
</dbReference>
<proteinExistence type="predicted"/>
<dbReference type="Proteomes" id="UP000606490">
    <property type="component" value="Unassembled WGS sequence"/>
</dbReference>
<dbReference type="Pfam" id="PF06267">
    <property type="entry name" value="DUF1028"/>
    <property type="match status" value="1"/>
</dbReference>
<reference evidence="1 2" key="1">
    <citation type="submission" date="2021-01" db="EMBL/GenBank/DDBJ databases">
        <title>Belnapia mucosa sp. nov. and Belnapia arida sp. nov., isolated from the Tabernas Desert (Almeria, Spain).</title>
        <authorList>
            <person name="Molina-Menor E."/>
            <person name="Vidal-Verdu A."/>
            <person name="Calonge A."/>
            <person name="Satari L."/>
            <person name="Pereto Magraner J."/>
            <person name="Porcar Miralles M."/>
        </authorList>
    </citation>
    <scope>NUCLEOTIDE SEQUENCE [LARGE SCALE GENOMIC DNA]</scope>
    <source>
        <strain evidence="1 2">T6</strain>
    </source>
</reference>
<evidence type="ECO:0000313" key="2">
    <source>
        <dbReference type="Proteomes" id="UP000606490"/>
    </source>
</evidence>
<evidence type="ECO:0000313" key="1">
    <source>
        <dbReference type="EMBL" id="MBL6457779.1"/>
    </source>
</evidence>
<dbReference type="SUPFAM" id="SSF56235">
    <property type="entry name" value="N-terminal nucleophile aminohydrolases (Ntn hydrolases)"/>
    <property type="match status" value="1"/>
</dbReference>
<accession>A0ABS1V7Y1</accession>
<dbReference type="PANTHER" id="PTHR39328:SF1">
    <property type="entry name" value="BLL2871 PROTEIN"/>
    <property type="match status" value="1"/>
</dbReference>
<dbReference type="InterPro" id="IPR010430">
    <property type="entry name" value="DUF1028"/>
</dbReference>
<keyword evidence="2" id="KW-1185">Reference proteome</keyword>
<protein>
    <submittedName>
        <fullName evidence="1">DUF1028 domain-containing protein</fullName>
    </submittedName>
</protein>
<dbReference type="InterPro" id="IPR029055">
    <property type="entry name" value="Ntn_hydrolases_N"/>
</dbReference>